<evidence type="ECO:0000259" key="2">
    <source>
        <dbReference type="Pfam" id="PF01266"/>
    </source>
</evidence>
<dbReference type="EMBL" id="LAPZ01000012">
    <property type="protein sequence ID" value="OSY87368.1"/>
    <property type="molecule type" value="Genomic_DNA"/>
</dbReference>
<evidence type="ECO:0000313" key="4">
    <source>
        <dbReference type="Proteomes" id="UP000194221"/>
    </source>
</evidence>
<dbReference type="OrthoDB" id="214253at2"/>
<dbReference type="SUPFAM" id="SSF51971">
    <property type="entry name" value="Nucleotide-binding domain"/>
    <property type="match status" value="1"/>
</dbReference>
<evidence type="ECO:0000256" key="1">
    <source>
        <dbReference type="ARBA" id="ARBA00023002"/>
    </source>
</evidence>
<dbReference type="Pfam" id="PF01266">
    <property type="entry name" value="DAO"/>
    <property type="match status" value="1"/>
</dbReference>
<dbReference type="AlphaFoldDB" id="A0A1Y2PCG8"/>
<dbReference type="Proteomes" id="UP000194221">
    <property type="component" value="Unassembled WGS sequence"/>
</dbReference>
<feature type="domain" description="FAD dependent oxidoreductase" evidence="2">
    <location>
        <begin position="6"/>
        <end position="327"/>
    </location>
</feature>
<keyword evidence="1" id="KW-0560">Oxidoreductase</keyword>
<name>A0A1Y2PCG8_9FLAO</name>
<keyword evidence="4" id="KW-1185">Reference proteome</keyword>
<accession>A0A1Y2PCG8</accession>
<proteinExistence type="predicted"/>
<comment type="caution">
    <text evidence="3">The sequence shown here is derived from an EMBL/GenBank/DDBJ whole genome shotgun (WGS) entry which is preliminary data.</text>
</comment>
<dbReference type="PANTHER" id="PTHR13847:SF289">
    <property type="entry name" value="GLYCINE OXIDASE"/>
    <property type="match status" value="1"/>
</dbReference>
<dbReference type="PANTHER" id="PTHR13847">
    <property type="entry name" value="SARCOSINE DEHYDROGENASE-RELATED"/>
    <property type="match status" value="1"/>
</dbReference>
<gene>
    <name evidence="3" type="ORF">WH52_12035</name>
</gene>
<dbReference type="Gene3D" id="3.30.9.10">
    <property type="entry name" value="D-Amino Acid Oxidase, subunit A, domain 2"/>
    <property type="match status" value="1"/>
</dbReference>
<dbReference type="GO" id="GO:0016491">
    <property type="term" value="F:oxidoreductase activity"/>
    <property type="evidence" value="ECO:0007669"/>
    <property type="project" value="UniProtKB-KW"/>
</dbReference>
<dbReference type="SUPFAM" id="SSF54373">
    <property type="entry name" value="FAD-linked reductases, C-terminal domain"/>
    <property type="match status" value="1"/>
</dbReference>
<dbReference type="InterPro" id="IPR036188">
    <property type="entry name" value="FAD/NAD-bd_sf"/>
</dbReference>
<evidence type="ECO:0000313" key="3">
    <source>
        <dbReference type="EMBL" id="OSY87368.1"/>
    </source>
</evidence>
<protein>
    <submittedName>
        <fullName evidence="3">FAD-dependent oxidoreductase</fullName>
    </submittedName>
</protein>
<dbReference type="InParanoid" id="A0A1Y2PCG8"/>
<dbReference type="STRING" id="1635173.WH52_12035"/>
<dbReference type="RefSeq" id="WP_086031213.1">
    <property type="nucleotide sequence ID" value="NZ_LAPZ01000012.1"/>
</dbReference>
<reference evidence="3 4" key="1">
    <citation type="submission" date="2015-03" db="EMBL/GenBank/DDBJ databases">
        <title>Genome sequence of Tenacibaculum sp. S2-2, isolated from intestinal microbiota of sea cucumber, Apostichopus japonicas.</title>
        <authorList>
            <person name="Shao Z."/>
            <person name="Wang L."/>
            <person name="Li X."/>
        </authorList>
    </citation>
    <scope>NUCLEOTIDE SEQUENCE [LARGE SCALE GENOMIC DNA]</scope>
    <source>
        <strain evidence="3 4">S2-2</strain>
    </source>
</reference>
<dbReference type="InterPro" id="IPR006076">
    <property type="entry name" value="FAD-dep_OxRdtase"/>
</dbReference>
<dbReference type="GO" id="GO:0005737">
    <property type="term" value="C:cytoplasm"/>
    <property type="evidence" value="ECO:0007669"/>
    <property type="project" value="TreeGrafter"/>
</dbReference>
<organism evidence="3 4">
    <name type="scientific">Tenacibaculum holothuriorum</name>
    <dbReference type="NCBI Taxonomy" id="1635173"/>
    <lineage>
        <taxon>Bacteria</taxon>
        <taxon>Pseudomonadati</taxon>
        <taxon>Bacteroidota</taxon>
        <taxon>Flavobacteriia</taxon>
        <taxon>Flavobacteriales</taxon>
        <taxon>Flavobacteriaceae</taxon>
        <taxon>Tenacibaculum</taxon>
    </lineage>
</organism>
<dbReference type="Gene3D" id="3.50.50.60">
    <property type="entry name" value="FAD/NAD(P)-binding domain"/>
    <property type="match status" value="1"/>
</dbReference>
<sequence>MNKKVDYIVVGLGLAGIAFVEELIKGNKTFLVFENSSQVSSLVAGGTYNPVILKRFTPVWNGHQQLELALPFYKELEEKLSVKLDAKFITKKVFNSIGDENNWFTALDKPMLSLYMKSEISKEKIDGVVGEFGFGELKGTGRIDTGVLLKSYKEYLKEKEVLVEENFEYDTITFEEETVSYQTIRANHIIFCEGFGLKKNPFFNYLPLNGTKGEILTIHAPELKIDFLLKSTVFVLPLGDDYYKVGATFNWTDKTSIPTKEGKEELVEKLKKVIAVPYTIVDQSAGIRPTVKDRRPLVGIHPQKNKLAVLNGLGTRGVMIAPTVAKNLFNHIENNEKLDNDINITRFEAMLT</sequence>